<comment type="caution">
    <text evidence="3">The sequence shown here is derived from an EMBL/GenBank/DDBJ whole genome shotgun (WGS) entry which is preliminary data.</text>
</comment>
<feature type="domain" description="DUF4377" evidence="2">
    <location>
        <begin position="54"/>
        <end position="120"/>
    </location>
</feature>
<proteinExistence type="predicted"/>
<protein>
    <submittedName>
        <fullName evidence="3">DUF4377 domain-containing protein</fullName>
    </submittedName>
</protein>
<feature type="signal peptide" evidence="1">
    <location>
        <begin position="1"/>
        <end position="23"/>
    </location>
</feature>
<feature type="chain" id="PRO_5030071735" evidence="1">
    <location>
        <begin position="24"/>
        <end position="297"/>
    </location>
</feature>
<evidence type="ECO:0000313" key="4">
    <source>
        <dbReference type="Proteomes" id="UP000433382"/>
    </source>
</evidence>
<evidence type="ECO:0000259" key="2">
    <source>
        <dbReference type="Pfam" id="PF14302"/>
    </source>
</evidence>
<dbReference type="InterPro" id="IPR025485">
    <property type="entry name" value="DUF4377"/>
</dbReference>
<dbReference type="EMBL" id="WCZM01000019">
    <property type="protein sequence ID" value="KAB3568756.1"/>
    <property type="molecule type" value="Genomic_DNA"/>
</dbReference>
<dbReference type="PROSITE" id="PS51257">
    <property type="entry name" value="PROKAR_LIPOPROTEIN"/>
    <property type="match status" value="1"/>
</dbReference>
<evidence type="ECO:0000313" key="3">
    <source>
        <dbReference type="EMBL" id="KAB3568756.1"/>
    </source>
</evidence>
<dbReference type="RefSeq" id="WP_008667688.1">
    <property type="nucleotide sequence ID" value="NZ_AP025235.1"/>
</dbReference>
<accession>A0A396F2Z9</accession>
<reference evidence="3 4" key="1">
    <citation type="journal article" date="2019" name="Nat. Med.">
        <title>A library of human gut bacterial isolates paired with longitudinal multiomics data enables mechanistic microbiome research.</title>
        <authorList>
            <person name="Poyet M."/>
            <person name="Groussin M."/>
            <person name="Gibbons S.M."/>
            <person name="Avila-Pacheco J."/>
            <person name="Jiang X."/>
            <person name="Kearney S.M."/>
            <person name="Perrotta A.R."/>
            <person name="Berdy B."/>
            <person name="Zhao S."/>
            <person name="Lieberman T.D."/>
            <person name="Swanson P.K."/>
            <person name="Smith M."/>
            <person name="Roesemann S."/>
            <person name="Alexander J.E."/>
            <person name="Rich S.A."/>
            <person name="Livny J."/>
            <person name="Vlamakis H."/>
            <person name="Clish C."/>
            <person name="Bullock K."/>
            <person name="Deik A."/>
            <person name="Scott J."/>
            <person name="Pierce K.A."/>
            <person name="Xavier R.J."/>
            <person name="Alm E.J."/>
        </authorList>
    </citation>
    <scope>NUCLEOTIDE SEQUENCE [LARGE SCALE GENOMIC DNA]</scope>
    <source>
        <strain evidence="3 4">BIOML-A73</strain>
    </source>
</reference>
<name>A0A396F2Z9_PHOVU</name>
<organism evidence="3 4">
    <name type="scientific">Phocaeicola vulgatus</name>
    <name type="common">Bacteroides vulgatus</name>
    <dbReference type="NCBI Taxonomy" id="821"/>
    <lineage>
        <taxon>Bacteria</taxon>
        <taxon>Pseudomonadati</taxon>
        <taxon>Bacteroidota</taxon>
        <taxon>Bacteroidia</taxon>
        <taxon>Bacteroidales</taxon>
        <taxon>Bacteroidaceae</taxon>
        <taxon>Phocaeicola</taxon>
    </lineage>
</organism>
<keyword evidence="1" id="KW-0732">Signal</keyword>
<gene>
    <name evidence="3" type="ORF">GAY01_13565</name>
</gene>
<dbReference type="AlphaFoldDB" id="A0A396F2Z9"/>
<dbReference type="Pfam" id="PF14302">
    <property type="entry name" value="DUF4377"/>
    <property type="match status" value="1"/>
</dbReference>
<sequence>MKTKSFLGILGLFLFVVSFISCDNDDEQGRKITDYKEYILTIASKKVPGVMSSCGNNYLTDVYAVKKEQSNDWVPFGSIKGFDFEKEYEYKIKISETTFLDYSMGEPAWTEYELLETISKEKKVSEDLPLHFIPEWYYEDQFIPEYRFAVEADNKEVIEEDLKANSIMPLNYHYLLYRGDNKLMTWIAIKDNNTMLSPKFIKSTNKKSEELPDSYTMLPPKGNVMGCMEWTFLNEYGNETDIPSFDVFVGYFEKSRSTGPTPNTACLYKDLTEHYKSKYPEAGVKTVVVSYDISIRL</sequence>
<dbReference type="Proteomes" id="UP000433382">
    <property type="component" value="Unassembled WGS sequence"/>
</dbReference>
<evidence type="ECO:0000256" key="1">
    <source>
        <dbReference type="SAM" id="SignalP"/>
    </source>
</evidence>